<dbReference type="Proteomes" id="UP001178507">
    <property type="component" value="Unassembled WGS sequence"/>
</dbReference>
<keyword evidence="4" id="KW-0663">Pyridoxal phosphate</keyword>
<evidence type="ECO:0000256" key="3">
    <source>
        <dbReference type="ARBA" id="ARBA00022679"/>
    </source>
</evidence>
<evidence type="ECO:0000259" key="7">
    <source>
        <dbReference type="Pfam" id="PF00155"/>
    </source>
</evidence>
<dbReference type="FunFam" id="3.40.640.10:FF:000006">
    <property type="entry name" value="5-aminolevulinate synthase, mitochondrial"/>
    <property type="match status" value="1"/>
</dbReference>
<dbReference type="PANTHER" id="PTHR13693:SF102">
    <property type="entry name" value="2-AMINO-3-KETOBUTYRATE COENZYME A LIGASE, MITOCHONDRIAL"/>
    <property type="match status" value="1"/>
</dbReference>
<feature type="domain" description="Aminotransferase class I/classII large" evidence="7">
    <location>
        <begin position="76"/>
        <end position="419"/>
    </location>
</feature>
<dbReference type="Pfam" id="PF00155">
    <property type="entry name" value="Aminotran_1_2"/>
    <property type="match status" value="1"/>
</dbReference>
<dbReference type="InterPro" id="IPR050087">
    <property type="entry name" value="AON_synthase_class-II"/>
</dbReference>
<dbReference type="GO" id="GO:0030170">
    <property type="term" value="F:pyridoxal phosphate binding"/>
    <property type="evidence" value="ECO:0007669"/>
    <property type="project" value="InterPro"/>
</dbReference>
<name>A0AA36IBC9_9DINO</name>
<dbReference type="CDD" id="cd23763">
    <property type="entry name" value="ASKHA_ATPase_ROK"/>
    <property type="match status" value="1"/>
</dbReference>
<dbReference type="Pfam" id="PF00480">
    <property type="entry name" value="ROK"/>
    <property type="match status" value="1"/>
</dbReference>
<dbReference type="SUPFAM" id="SSF53383">
    <property type="entry name" value="PLP-dependent transferases"/>
    <property type="match status" value="1"/>
</dbReference>
<evidence type="ECO:0000256" key="5">
    <source>
        <dbReference type="ARBA" id="ARBA00023315"/>
    </source>
</evidence>
<evidence type="ECO:0000256" key="2">
    <source>
        <dbReference type="ARBA" id="ARBA00008392"/>
    </source>
</evidence>
<dbReference type="GO" id="GO:0005739">
    <property type="term" value="C:mitochondrion"/>
    <property type="evidence" value="ECO:0007669"/>
    <property type="project" value="TreeGrafter"/>
</dbReference>
<keyword evidence="9" id="KW-1185">Reference proteome</keyword>
<proteinExistence type="inferred from homology"/>
<accession>A0AA36IBC9</accession>
<dbReference type="GO" id="GO:0008890">
    <property type="term" value="F:glycine C-acetyltransferase activity"/>
    <property type="evidence" value="ECO:0007669"/>
    <property type="project" value="InterPro"/>
</dbReference>
<dbReference type="InterPro" id="IPR015422">
    <property type="entry name" value="PyrdxlP-dep_Trfase_small"/>
</dbReference>
<dbReference type="SUPFAM" id="SSF53067">
    <property type="entry name" value="Actin-like ATPase domain"/>
    <property type="match status" value="1"/>
</dbReference>
<sequence>MLDNLPAVFVSMATRVLRLRRPAWQRALATGRNAGFLSRLAEELQGMRDAGTFKVERVIQSPQGGSVTVAGGSGPVLNFCANNYLGLSSHPALVKAAQDTLSSHGFGLSSVRFICGTQDLHKELEAAISQFHGTEDTILFPSCFDANAGLFEACLGPEDAVISDALNHASIIDGIRLCKAQRHRYNHMDMAHLEEILKDCVAKGTRQRMIVTDGVFSMDGDIAPLREICDLAEKYEAQVFVDECHATGFLGATGRGTPELCGVSDRVDIVNSTLGKALGGATGGYTTGPKVLIDLLRNKARPYLFSNTLAPAVAGASLEVFKMLSNSADLLSRLQANVQHFRSSMAAAGFKLSGHESCPIVPVMLGDARLASEIADEMLKRGIYVIGFSFPVVPKGAARIRVQMSAAHEPQQVQQCIDAFVEACGALLRDSPPELHALIRRSSGLSNLCKDILEMLKKAAFAGASSSQRGAGSELPVEPEELVALGEQALDLEEMEDSMLKWPNRDDRAAHQRLVETGIGSAQALLTALQDRSSGKCRLNQLLEEAGCKGLKAEAVASLSEQLEVRARQRIEVMVEGPQPVLLTAPHNIYLRRDGQPPHIMEEYTTLIAQRLARQLRGACLSWSRAEQKRSELHWSLARVRCGEEGDFSSFLACNRDPNYLHTEEVTQNPWFRQMARIADQWRHTKDGGLRPTLHIDVHGCRDPPATPSHLTVGLAAMRHEVAMGRSPLSQARVEAFAQALQAELNSVLSNLDLRPRSQLVRVLLPAGKSGDLERLSGAWPQEERRLTQSQQAVAFAGFTHSCQLELSKALRRALSRDDAATGRLGRAVTKARVPQGMAFPGAGASQKAGDRRPYGRPTSNFEAREALPTTAAKRTLIDVLSNEQMPLTDLATPTSQMQMQLAEQMAKSSSSPAWTGTLCFLPKPPSFQAQRQDLGGTTISVGVVTAQGDLKGVLQAPQPLPARPLPLTPRLAPLGSVSMDPWTGEPRTEPLGEDHTPAVIVCRIRSFAVLRSIDCALQDLRALGVCAPGLLDARRGVVSAAANLRGWREVPLVKLLAEEMQWEQSRVTLENDANTALLAEAWTGAAAGKKHIVLLTIGTGIGGAIMCDGQLLRGSKGQAGEIGLSSMRNLLSSKSNTALGHSLRPHYYGARWPLLWAVWGARHLRGLCVRPSSGLASQAKYSAQLVPLQA</sequence>
<dbReference type="CDD" id="cd06454">
    <property type="entry name" value="KBL_like"/>
    <property type="match status" value="1"/>
</dbReference>
<evidence type="ECO:0000313" key="8">
    <source>
        <dbReference type="EMBL" id="CAJ1384598.1"/>
    </source>
</evidence>
<dbReference type="NCBIfam" id="NF005394">
    <property type="entry name" value="PRK06939.1"/>
    <property type="match status" value="1"/>
</dbReference>
<dbReference type="HAMAP" id="MF_00985">
    <property type="entry name" value="2am3keto_CoA_ligase"/>
    <property type="match status" value="1"/>
</dbReference>
<dbReference type="AlphaFoldDB" id="A0AA36IBC9"/>
<comment type="cofactor">
    <cofactor evidence="1">
        <name>pyridoxal 5'-phosphate</name>
        <dbReference type="ChEBI" id="CHEBI:597326"/>
    </cofactor>
</comment>
<dbReference type="Gene3D" id="3.40.640.10">
    <property type="entry name" value="Type I PLP-dependent aspartate aminotransferase-like (Major domain)"/>
    <property type="match status" value="1"/>
</dbReference>
<dbReference type="InterPro" id="IPR043129">
    <property type="entry name" value="ATPase_NBD"/>
</dbReference>
<evidence type="ECO:0000256" key="6">
    <source>
        <dbReference type="SAM" id="MobiDB-lite"/>
    </source>
</evidence>
<gene>
    <name evidence="8" type="ORF">EVOR1521_LOCUS11431</name>
</gene>
<evidence type="ECO:0000313" key="9">
    <source>
        <dbReference type="Proteomes" id="UP001178507"/>
    </source>
</evidence>
<dbReference type="InterPro" id="IPR011282">
    <property type="entry name" value="2am3keto_CoA_ligase"/>
</dbReference>
<dbReference type="EMBL" id="CAUJNA010001128">
    <property type="protein sequence ID" value="CAJ1384598.1"/>
    <property type="molecule type" value="Genomic_DNA"/>
</dbReference>
<protein>
    <recommendedName>
        <fullName evidence="7">Aminotransferase class I/classII large domain-containing protein</fullName>
    </recommendedName>
</protein>
<dbReference type="NCBIfam" id="TIGR01822">
    <property type="entry name" value="2am3keto_CoA"/>
    <property type="match status" value="1"/>
</dbReference>
<feature type="region of interest" description="Disordered" evidence="6">
    <location>
        <begin position="838"/>
        <end position="860"/>
    </location>
</feature>
<evidence type="ECO:0000256" key="4">
    <source>
        <dbReference type="ARBA" id="ARBA00022898"/>
    </source>
</evidence>
<keyword evidence="5" id="KW-0012">Acyltransferase</keyword>
<dbReference type="GO" id="GO:0006567">
    <property type="term" value="P:L-threonine catabolic process"/>
    <property type="evidence" value="ECO:0007669"/>
    <property type="project" value="InterPro"/>
</dbReference>
<organism evidence="8 9">
    <name type="scientific">Effrenium voratum</name>
    <dbReference type="NCBI Taxonomy" id="2562239"/>
    <lineage>
        <taxon>Eukaryota</taxon>
        <taxon>Sar</taxon>
        <taxon>Alveolata</taxon>
        <taxon>Dinophyceae</taxon>
        <taxon>Suessiales</taxon>
        <taxon>Symbiodiniaceae</taxon>
        <taxon>Effrenium</taxon>
    </lineage>
</organism>
<keyword evidence="3" id="KW-0808">Transferase</keyword>
<dbReference type="Gene3D" id="3.30.420.40">
    <property type="match status" value="2"/>
</dbReference>
<dbReference type="InterPro" id="IPR015424">
    <property type="entry name" value="PyrdxlP-dep_Trfase"/>
</dbReference>
<dbReference type="InterPro" id="IPR000600">
    <property type="entry name" value="ROK"/>
</dbReference>
<dbReference type="PANTHER" id="PTHR13693">
    <property type="entry name" value="CLASS II AMINOTRANSFERASE/8-AMINO-7-OXONONANOATE SYNTHASE"/>
    <property type="match status" value="1"/>
</dbReference>
<comment type="caution">
    <text evidence="8">The sequence shown here is derived from an EMBL/GenBank/DDBJ whole genome shotgun (WGS) entry which is preliminary data.</text>
</comment>
<dbReference type="InterPro" id="IPR015421">
    <property type="entry name" value="PyrdxlP-dep_Trfase_major"/>
</dbReference>
<evidence type="ECO:0000256" key="1">
    <source>
        <dbReference type="ARBA" id="ARBA00001933"/>
    </source>
</evidence>
<dbReference type="Gene3D" id="3.90.1150.10">
    <property type="entry name" value="Aspartate Aminotransferase, domain 1"/>
    <property type="match status" value="1"/>
</dbReference>
<dbReference type="InterPro" id="IPR004839">
    <property type="entry name" value="Aminotransferase_I/II_large"/>
</dbReference>
<reference evidence="8" key="1">
    <citation type="submission" date="2023-08" db="EMBL/GenBank/DDBJ databases">
        <authorList>
            <person name="Chen Y."/>
            <person name="Shah S."/>
            <person name="Dougan E. K."/>
            <person name="Thang M."/>
            <person name="Chan C."/>
        </authorList>
    </citation>
    <scope>NUCLEOTIDE SEQUENCE</scope>
</reference>
<comment type="similarity">
    <text evidence="2">Belongs to the class-II pyridoxal-phosphate-dependent aminotransferase family.</text>
</comment>